<protein>
    <submittedName>
        <fullName evidence="2">Uncharacterized protein</fullName>
    </submittedName>
</protein>
<feature type="compositionally biased region" description="Polar residues" evidence="1">
    <location>
        <begin position="199"/>
        <end position="223"/>
    </location>
</feature>
<evidence type="ECO:0000313" key="3">
    <source>
        <dbReference type="Proteomes" id="UP000629468"/>
    </source>
</evidence>
<feature type="region of interest" description="Disordered" evidence="1">
    <location>
        <begin position="30"/>
        <end position="61"/>
    </location>
</feature>
<reference evidence="2 3" key="1">
    <citation type="journal article" name="Sci. Rep.">
        <title>Telomere-to-telomere assembled and centromere annotated genomes of the two main subspecies of the button mushroom Agaricus bisporus reveal especially polymorphic chromosome ends.</title>
        <authorList>
            <person name="Sonnenberg A.S.M."/>
            <person name="Sedaghat-Telgerd N."/>
            <person name="Lavrijssen B."/>
            <person name="Ohm R.A."/>
            <person name="Hendrickx P.M."/>
            <person name="Scholtmeijer K."/>
            <person name="Baars J.J.P."/>
            <person name="van Peer A."/>
        </authorList>
    </citation>
    <scope>NUCLEOTIDE SEQUENCE [LARGE SCALE GENOMIC DNA]</scope>
    <source>
        <strain evidence="2 3">H119_p4</strain>
    </source>
</reference>
<sequence>MSLAHSLNELAAAHDRNLISDDDYRILRQDLFRRSTAPEPHPALQQQPQPPPPPPPPLQHKKSVVFNVASLFRRATGRSSRKQDSPPHPCKPSKQPCDDEQQPATLRTDLATLEAERNRLLDAFASLESSTLKRIQYKTARRLYTPTPANVNVVLQGHDWRRPTKPVPSIVLPPRTPRLHHPNPSMSSSRSDQLSLHSTDSSRLSLSQPPHSPRFRNTLQRQNSISSASTHSTGTSSRLAAMGPRSTGNIYLASLTEHSSSSSKHTIADSRMDDDDLDNDDDPEAKDYASALQELDDIRRRRDEVDARYLAKLEYIKAKLRAAELHERVSRR</sequence>
<evidence type="ECO:0000256" key="1">
    <source>
        <dbReference type="SAM" id="MobiDB-lite"/>
    </source>
</evidence>
<feature type="compositionally biased region" description="Low complexity" evidence="1">
    <location>
        <begin position="185"/>
        <end position="198"/>
    </location>
</feature>
<feature type="region of interest" description="Disordered" evidence="1">
    <location>
        <begin position="75"/>
        <end position="102"/>
    </location>
</feature>
<proteinExistence type="predicted"/>
<comment type="caution">
    <text evidence="2">The sequence shown here is derived from an EMBL/GenBank/DDBJ whole genome shotgun (WGS) entry which is preliminary data.</text>
</comment>
<feature type="compositionally biased region" description="Pro residues" evidence="1">
    <location>
        <begin position="48"/>
        <end position="58"/>
    </location>
</feature>
<feature type="region of interest" description="Disordered" evidence="1">
    <location>
        <begin position="256"/>
        <end position="287"/>
    </location>
</feature>
<feature type="region of interest" description="Disordered" evidence="1">
    <location>
        <begin position="160"/>
        <end position="244"/>
    </location>
</feature>
<feature type="compositionally biased region" description="Acidic residues" evidence="1">
    <location>
        <begin position="272"/>
        <end position="284"/>
    </location>
</feature>
<name>A0A8H7F1T2_AGABI</name>
<evidence type="ECO:0000313" key="2">
    <source>
        <dbReference type="EMBL" id="KAF7773327.1"/>
    </source>
</evidence>
<dbReference type="AlphaFoldDB" id="A0A8H7F1T2"/>
<organism evidence="2 3">
    <name type="scientific">Agaricus bisporus var. burnettii</name>
    <dbReference type="NCBI Taxonomy" id="192524"/>
    <lineage>
        <taxon>Eukaryota</taxon>
        <taxon>Fungi</taxon>
        <taxon>Dikarya</taxon>
        <taxon>Basidiomycota</taxon>
        <taxon>Agaricomycotina</taxon>
        <taxon>Agaricomycetes</taxon>
        <taxon>Agaricomycetidae</taxon>
        <taxon>Agaricales</taxon>
        <taxon>Agaricineae</taxon>
        <taxon>Agaricaceae</taxon>
        <taxon>Agaricus</taxon>
    </lineage>
</organism>
<dbReference type="Proteomes" id="UP000629468">
    <property type="component" value="Unassembled WGS sequence"/>
</dbReference>
<feature type="compositionally biased region" description="Low complexity" evidence="1">
    <location>
        <begin position="224"/>
        <end position="237"/>
    </location>
</feature>
<accession>A0A8H7F1T2</accession>
<dbReference type="EMBL" id="JABXXO010000007">
    <property type="protein sequence ID" value="KAF7773327.1"/>
    <property type="molecule type" value="Genomic_DNA"/>
</dbReference>
<gene>
    <name evidence="2" type="ORF">Agabi119p4_5494</name>
</gene>